<comment type="caution">
    <text evidence="1">The sequence shown here is derived from an EMBL/GenBank/DDBJ whole genome shotgun (WGS) entry which is preliminary data.</text>
</comment>
<accession>A0A976IDW7</accession>
<organism evidence="1 2">
    <name type="scientific">Bremia lactucae</name>
    <name type="common">Lettuce downy mildew</name>
    <dbReference type="NCBI Taxonomy" id="4779"/>
    <lineage>
        <taxon>Eukaryota</taxon>
        <taxon>Sar</taxon>
        <taxon>Stramenopiles</taxon>
        <taxon>Oomycota</taxon>
        <taxon>Peronosporomycetes</taxon>
        <taxon>Peronosporales</taxon>
        <taxon>Peronosporaceae</taxon>
        <taxon>Bremia</taxon>
    </lineage>
</organism>
<reference evidence="1 2" key="1">
    <citation type="journal article" date="2021" name="Genome Biol.">
        <title>AFLAP: assembly-free linkage analysis pipeline using k-mers from genome sequencing data.</title>
        <authorList>
            <person name="Fletcher K."/>
            <person name="Zhang L."/>
            <person name="Gil J."/>
            <person name="Han R."/>
            <person name="Cavanaugh K."/>
            <person name="Michelmore R."/>
        </authorList>
    </citation>
    <scope>NUCLEOTIDE SEQUENCE [LARGE SCALE GENOMIC DNA]</scope>
    <source>
        <strain evidence="1 2">SF5</strain>
    </source>
</reference>
<dbReference type="Proteomes" id="UP000294530">
    <property type="component" value="Unassembled WGS sequence"/>
</dbReference>
<dbReference type="OrthoDB" id="163382at2759"/>
<keyword evidence="2" id="KW-1185">Reference proteome</keyword>
<gene>
    <name evidence="1" type="ORF">CCR75_008989</name>
</gene>
<sequence>MLAALTDRIQALETSQMQIDENERLREAIDSELFHVSDLGRGMGYTPYSDTFCRAAQARCCLPPCRRTAV</sequence>
<dbReference type="RefSeq" id="XP_067817660.1">
    <property type="nucleotide sequence ID" value="XM_067967036.1"/>
</dbReference>
<protein>
    <submittedName>
        <fullName evidence="1">Uncharacterized protein</fullName>
    </submittedName>
</protein>
<dbReference type="EMBL" id="SHOA02000003">
    <property type="protein sequence ID" value="TDH68161.1"/>
    <property type="molecule type" value="Genomic_DNA"/>
</dbReference>
<dbReference type="KEGG" id="blac:94352707"/>
<evidence type="ECO:0000313" key="2">
    <source>
        <dbReference type="Proteomes" id="UP000294530"/>
    </source>
</evidence>
<proteinExistence type="predicted"/>
<evidence type="ECO:0000313" key="1">
    <source>
        <dbReference type="EMBL" id="TDH68161.1"/>
    </source>
</evidence>
<name>A0A976IDW7_BRELC</name>
<dbReference type="GeneID" id="94352707"/>
<dbReference type="AlphaFoldDB" id="A0A976IDW7"/>